<dbReference type="InterPro" id="IPR036864">
    <property type="entry name" value="Zn2-C6_fun-type_DNA-bd_sf"/>
</dbReference>
<keyword evidence="8" id="KW-1185">Reference proteome</keyword>
<dbReference type="EMBL" id="JAKJXP020000011">
    <property type="protein sequence ID" value="KAK7755731.1"/>
    <property type="molecule type" value="Genomic_DNA"/>
</dbReference>
<dbReference type="SUPFAM" id="SSF57701">
    <property type="entry name" value="Zn2/Cys6 DNA-binding domain"/>
    <property type="match status" value="1"/>
</dbReference>
<feature type="region of interest" description="Disordered" evidence="5">
    <location>
        <begin position="72"/>
        <end position="150"/>
    </location>
</feature>
<feature type="domain" description="Zn(2)-C6 fungal-type" evidence="6">
    <location>
        <begin position="15"/>
        <end position="43"/>
    </location>
</feature>
<keyword evidence="3" id="KW-0238">DNA-binding</keyword>
<organism evidence="7 8">
    <name type="scientific">Diatrype stigma</name>
    <dbReference type="NCBI Taxonomy" id="117547"/>
    <lineage>
        <taxon>Eukaryota</taxon>
        <taxon>Fungi</taxon>
        <taxon>Dikarya</taxon>
        <taxon>Ascomycota</taxon>
        <taxon>Pezizomycotina</taxon>
        <taxon>Sordariomycetes</taxon>
        <taxon>Xylariomycetidae</taxon>
        <taxon>Xylariales</taxon>
        <taxon>Diatrypaceae</taxon>
        <taxon>Diatrype</taxon>
    </lineage>
</organism>
<gene>
    <name evidence="7" type="ORF">SLS62_002344</name>
</gene>
<dbReference type="GO" id="GO:0003677">
    <property type="term" value="F:DNA binding"/>
    <property type="evidence" value="ECO:0007669"/>
    <property type="project" value="UniProtKB-KW"/>
</dbReference>
<dbReference type="Proteomes" id="UP001320420">
    <property type="component" value="Unassembled WGS sequence"/>
</dbReference>
<evidence type="ECO:0000256" key="3">
    <source>
        <dbReference type="ARBA" id="ARBA00023125"/>
    </source>
</evidence>
<evidence type="ECO:0000313" key="8">
    <source>
        <dbReference type="Proteomes" id="UP001320420"/>
    </source>
</evidence>
<evidence type="ECO:0000256" key="1">
    <source>
        <dbReference type="ARBA" id="ARBA00004123"/>
    </source>
</evidence>
<sequence length="384" mass="41142">MASGEVDLSNLLPPRKRRCDGGLPKCAHCTSHGVECKYAAQRRTRGPGKRHGLARDDHDPENLLLAGLSEREQQHHVKGRKGHHPAGPTEQPLPSSRPRLASDSYGIVATEDPLNPPTSTLAPAPTTTTTTSPPAQPTAETQAHSRRQHPLSPSTIFPHFLLQGEFDLRLRHTKKRVEEAAAAGTFAELMPSFITRRLIENAFEDDGGIMKPAFLTLLDAQYAASTANPAGNPARWAVVNAVVALAIRAKTAPSFSPFPSSSSPESEAAISSIAHGYYRNAAMVIPSLVLGEASLLSIRALVAMALFARDAVSEASTVLLLASNASRQLDLLIALRSTRRSEEESGEAGEEGAKVGGEECVRLKEIVEMIGVANGNQELWKVSD</sequence>
<feature type="compositionally biased region" description="Low complexity" evidence="5">
    <location>
        <begin position="117"/>
        <end position="142"/>
    </location>
</feature>
<name>A0AAN9UY55_9PEZI</name>
<dbReference type="Pfam" id="PF00172">
    <property type="entry name" value="Zn_clus"/>
    <property type="match status" value="1"/>
</dbReference>
<proteinExistence type="predicted"/>
<evidence type="ECO:0000256" key="4">
    <source>
        <dbReference type="ARBA" id="ARBA00023242"/>
    </source>
</evidence>
<dbReference type="InterPro" id="IPR001138">
    <property type="entry name" value="Zn2Cys6_DnaBD"/>
</dbReference>
<dbReference type="GO" id="GO:0000981">
    <property type="term" value="F:DNA-binding transcription factor activity, RNA polymerase II-specific"/>
    <property type="evidence" value="ECO:0007669"/>
    <property type="project" value="InterPro"/>
</dbReference>
<dbReference type="GO" id="GO:0005634">
    <property type="term" value="C:nucleus"/>
    <property type="evidence" value="ECO:0007669"/>
    <property type="project" value="UniProtKB-SubCell"/>
</dbReference>
<evidence type="ECO:0000256" key="2">
    <source>
        <dbReference type="ARBA" id="ARBA00022723"/>
    </source>
</evidence>
<evidence type="ECO:0000313" key="7">
    <source>
        <dbReference type="EMBL" id="KAK7755731.1"/>
    </source>
</evidence>
<protein>
    <recommendedName>
        <fullName evidence="6">Zn(2)-C6 fungal-type domain-containing protein</fullName>
    </recommendedName>
</protein>
<keyword evidence="4" id="KW-0539">Nucleus</keyword>
<keyword evidence="2" id="KW-0479">Metal-binding</keyword>
<feature type="region of interest" description="Disordered" evidence="5">
    <location>
        <begin position="1"/>
        <end position="22"/>
    </location>
</feature>
<dbReference type="InterPro" id="IPR050987">
    <property type="entry name" value="AtrR-like"/>
</dbReference>
<dbReference type="PANTHER" id="PTHR46910">
    <property type="entry name" value="TRANSCRIPTION FACTOR PDR1"/>
    <property type="match status" value="1"/>
</dbReference>
<dbReference type="CDD" id="cd00067">
    <property type="entry name" value="GAL4"/>
    <property type="match status" value="1"/>
</dbReference>
<dbReference type="PANTHER" id="PTHR46910:SF3">
    <property type="entry name" value="HALOTOLERANCE PROTEIN 9-RELATED"/>
    <property type="match status" value="1"/>
</dbReference>
<dbReference type="GO" id="GO:0008270">
    <property type="term" value="F:zinc ion binding"/>
    <property type="evidence" value="ECO:0007669"/>
    <property type="project" value="InterPro"/>
</dbReference>
<evidence type="ECO:0000256" key="5">
    <source>
        <dbReference type="SAM" id="MobiDB-lite"/>
    </source>
</evidence>
<comment type="subcellular location">
    <subcellularLocation>
        <location evidence="1">Nucleus</location>
    </subcellularLocation>
</comment>
<accession>A0AAN9UY55</accession>
<dbReference type="AlphaFoldDB" id="A0AAN9UY55"/>
<dbReference type="Gene3D" id="4.10.240.10">
    <property type="entry name" value="Zn(2)-C6 fungal-type DNA-binding domain"/>
    <property type="match status" value="1"/>
</dbReference>
<reference evidence="7 8" key="1">
    <citation type="submission" date="2024-02" db="EMBL/GenBank/DDBJ databases">
        <title>De novo assembly and annotation of 12 fungi associated with fruit tree decline syndrome in Ontario, Canada.</title>
        <authorList>
            <person name="Sulman M."/>
            <person name="Ellouze W."/>
            <person name="Ilyukhin E."/>
        </authorList>
    </citation>
    <scope>NUCLEOTIDE SEQUENCE [LARGE SCALE GENOMIC DNA]</scope>
    <source>
        <strain evidence="7 8">M11/M66-122</strain>
    </source>
</reference>
<evidence type="ECO:0000259" key="6">
    <source>
        <dbReference type="Pfam" id="PF00172"/>
    </source>
</evidence>
<comment type="caution">
    <text evidence="7">The sequence shown here is derived from an EMBL/GenBank/DDBJ whole genome shotgun (WGS) entry which is preliminary data.</text>
</comment>